<evidence type="ECO:0000313" key="2">
    <source>
        <dbReference type="EMBL" id="MFI6504353.1"/>
    </source>
</evidence>
<dbReference type="PANTHER" id="PTHR43190">
    <property type="entry name" value="N-ACETYL-D-GLUCOSAMINE KINASE"/>
    <property type="match status" value="1"/>
</dbReference>
<gene>
    <name evidence="2" type="ORF">ACIBG2_43705</name>
</gene>
<name>A0ABW7Z844_9ACTN</name>
<organism evidence="2 3">
    <name type="scientific">Nonomuraea typhae</name>
    <dbReference type="NCBI Taxonomy" id="2603600"/>
    <lineage>
        <taxon>Bacteria</taxon>
        <taxon>Bacillati</taxon>
        <taxon>Actinomycetota</taxon>
        <taxon>Actinomycetes</taxon>
        <taxon>Streptosporangiales</taxon>
        <taxon>Streptosporangiaceae</taxon>
        <taxon>Nonomuraea</taxon>
    </lineage>
</organism>
<dbReference type="SUPFAM" id="SSF53067">
    <property type="entry name" value="Actin-like ATPase domain"/>
    <property type="match status" value="2"/>
</dbReference>
<dbReference type="Pfam" id="PF01869">
    <property type="entry name" value="BcrAD_BadFG"/>
    <property type="match status" value="1"/>
</dbReference>
<proteinExistence type="predicted"/>
<sequence length="323" mass="33026">MSTLLAVDGGNSKTDVLVLTAGGEVLARAKGGPFVPQSAGVPAAADVLEDAVRQALGPGAAPPYADRMAAYLAGADLPDEEEALAAEFAARGFARDIVVGNDTFALLRAGASGPWGVAVVCGAGINAVGVSPTGQVARFPAIGPLVGDWGGGVGLTNEVMWHAARAEDGRGGPTALVELVTSHFGAPTVEQVALDVYFGRVDALRLLELTAGLFDVAAAGDEIATMIVTRMADEIVGMARVCLTRLDLLETPTEVVLGGGVLRARHPLLTELLDARFVKHVPEAKPIVTDTPPIVGAALRGLDAIGAGEEAKARLRAQFLSDS</sequence>
<accession>A0ABW7Z844</accession>
<dbReference type="PANTHER" id="PTHR43190:SF3">
    <property type="entry name" value="N-ACETYL-D-GLUCOSAMINE KINASE"/>
    <property type="match status" value="1"/>
</dbReference>
<dbReference type="InterPro" id="IPR043129">
    <property type="entry name" value="ATPase_NBD"/>
</dbReference>
<dbReference type="EMBL" id="JBITGY010000014">
    <property type="protein sequence ID" value="MFI6504353.1"/>
    <property type="molecule type" value="Genomic_DNA"/>
</dbReference>
<comment type="caution">
    <text evidence="2">The sequence shown here is derived from an EMBL/GenBank/DDBJ whole genome shotgun (WGS) entry which is preliminary data.</text>
</comment>
<dbReference type="Gene3D" id="3.30.420.40">
    <property type="match status" value="2"/>
</dbReference>
<keyword evidence="2" id="KW-0418">Kinase</keyword>
<dbReference type="RefSeq" id="WP_397090101.1">
    <property type="nucleotide sequence ID" value="NZ_JBITGY010000014.1"/>
</dbReference>
<evidence type="ECO:0000259" key="1">
    <source>
        <dbReference type="Pfam" id="PF01869"/>
    </source>
</evidence>
<keyword evidence="3" id="KW-1185">Reference proteome</keyword>
<evidence type="ECO:0000313" key="3">
    <source>
        <dbReference type="Proteomes" id="UP001612741"/>
    </source>
</evidence>
<keyword evidence="2" id="KW-0808">Transferase</keyword>
<reference evidence="2 3" key="1">
    <citation type="submission" date="2024-10" db="EMBL/GenBank/DDBJ databases">
        <title>The Natural Products Discovery Center: Release of the First 8490 Sequenced Strains for Exploring Actinobacteria Biosynthetic Diversity.</title>
        <authorList>
            <person name="Kalkreuter E."/>
            <person name="Kautsar S.A."/>
            <person name="Yang D."/>
            <person name="Bader C.D."/>
            <person name="Teijaro C.N."/>
            <person name="Fluegel L."/>
            <person name="Davis C.M."/>
            <person name="Simpson J.R."/>
            <person name="Lauterbach L."/>
            <person name="Steele A.D."/>
            <person name="Gui C."/>
            <person name="Meng S."/>
            <person name="Li G."/>
            <person name="Viehrig K."/>
            <person name="Ye F."/>
            <person name="Su P."/>
            <person name="Kiefer A.F."/>
            <person name="Nichols A."/>
            <person name="Cepeda A.J."/>
            <person name="Yan W."/>
            <person name="Fan B."/>
            <person name="Jiang Y."/>
            <person name="Adhikari A."/>
            <person name="Zheng C.-J."/>
            <person name="Schuster L."/>
            <person name="Cowan T.M."/>
            <person name="Smanski M.J."/>
            <person name="Chevrette M.G."/>
            <person name="De Carvalho L.P.S."/>
            <person name="Shen B."/>
        </authorList>
    </citation>
    <scope>NUCLEOTIDE SEQUENCE [LARGE SCALE GENOMIC DNA]</scope>
    <source>
        <strain evidence="2 3">NPDC050545</strain>
    </source>
</reference>
<dbReference type="InterPro" id="IPR052519">
    <property type="entry name" value="Euk-type_GlcNAc_Kinase"/>
</dbReference>
<dbReference type="InterPro" id="IPR002731">
    <property type="entry name" value="ATPase_BadF"/>
</dbReference>
<dbReference type="GO" id="GO:0016301">
    <property type="term" value="F:kinase activity"/>
    <property type="evidence" value="ECO:0007669"/>
    <property type="project" value="UniProtKB-KW"/>
</dbReference>
<dbReference type="Proteomes" id="UP001612741">
    <property type="component" value="Unassembled WGS sequence"/>
</dbReference>
<protein>
    <submittedName>
        <fullName evidence="2">N-acetylglucosamine kinase</fullName>
    </submittedName>
</protein>
<feature type="domain" description="ATPase BadF/BadG/BcrA/BcrD type" evidence="1">
    <location>
        <begin position="7"/>
        <end position="299"/>
    </location>
</feature>